<gene>
    <name evidence="6" type="primary">mdoG</name>
    <name evidence="6" type="ORF">Poly59_48110</name>
</gene>
<dbReference type="PANTHER" id="PTHR30504:SF2">
    <property type="entry name" value="GLUCANS BIOSYNTHESIS PROTEIN G"/>
    <property type="match status" value="1"/>
</dbReference>
<evidence type="ECO:0000256" key="3">
    <source>
        <dbReference type="ARBA" id="ARBA00009284"/>
    </source>
</evidence>
<reference evidence="6 7" key="1">
    <citation type="submission" date="2019-02" db="EMBL/GenBank/DDBJ databases">
        <title>Deep-cultivation of Planctomycetes and their phenomic and genomic characterization uncovers novel biology.</title>
        <authorList>
            <person name="Wiegand S."/>
            <person name="Jogler M."/>
            <person name="Boedeker C."/>
            <person name="Pinto D."/>
            <person name="Vollmers J."/>
            <person name="Rivas-Marin E."/>
            <person name="Kohn T."/>
            <person name="Peeters S.H."/>
            <person name="Heuer A."/>
            <person name="Rast P."/>
            <person name="Oberbeckmann S."/>
            <person name="Bunk B."/>
            <person name="Jeske O."/>
            <person name="Meyerdierks A."/>
            <person name="Storesund J.E."/>
            <person name="Kallscheuer N."/>
            <person name="Luecker S."/>
            <person name="Lage O.M."/>
            <person name="Pohl T."/>
            <person name="Merkel B.J."/>
            <person name="Hornburger P."/>
            <person name="Mueller R.-W."/>
            <person name="Bruemmer F."/>
            <person name="Labrenz M."/>
            <person name="Spormann A.M."/>
            <person name="Op Den Camp H."/>
            <person name="Overmann J."/>
            <person name="Amann R."/>
            <person name="Jetten M.S.M."/>
            <person name="Mascher T."/>
            <person name="Medema M.H."/>
            <person name="Devos D.P."/>
            <person name="Kaster A.-K."/>
            <person name="Ovreas L."/>
            <person name="Rohde M."/>
            <person name="Galperin M.Y."/>
            <person name="Jogler C."/>
        </authorList>
    </citation>
    <scope>NUCLEOTIDE SEQUENCE [LARGE SCALE GENOMIC DNA]</scope>
    <source>
        <strain evidence="6 7">Poly59</strain>
    </source>
</reference>
<feature type="domain" description="Glucan biosynthesis periplasmic MdoG C-terminal" evidence="5">
    <location>
        <begin position="75"/>
        <end position="544"/>
    </location>
</feature>
<evidence type="ECO:0000256" key="2">
    <source>
        <dbReference type="ARBA" id="ARBA00005001"/>
    </source>
</evidence>
<evidence type="ECO:0000259" key="5">
    <source>
        <dbReference type="Pfam" id="PF04349"/>
    </source>
</evidence>
<evidence type="ECO:0000256" key="1">
    <source>
        <dbReference type="ARBA" id="ARBA00004418"/>
    </source>
</evidence>
<dbReference type="InterPro" id="IPR007444">
    <property type="entry name" value="Glucan_biosyn_MdoG_C"/>
</dbReference>
<dbReference type="Gene3D" id="2.70.98.10">
    <property type="match status" value="1"/>
</dbReference>
<evidence type="ECO:0000313" key="7">
    <source>
        <dbReference type="Proteomes" id="UP000317977"/>
    </source>
</evidence>
<dbReference type="InterPro" id="IPR011013">
    <property type="entry name" value="Gal_mutarotase_sf_dom"/>
</dbReference>
<name>A0A5C6EIQ4_9BACT</name>
<comment type="pathway">
    <text evidence="2">Glycan metabolism; osmoregulated periplasmic glucan (OPG) biosynthesis.</text>
</comment>
<dbReference type="Pfam" id="PF04349">
    <property type="entry name" value="MdoG"/>
    <property type="match status" value="1"/>
</dbReference>
<dbReference type="SUPFAM" id="SSF74650">
    <property type="entry name" value="Galactose mutarotase-like"/>
    <property type="match status" value="1"/>
</dbReference>
<sequence>MNQLNKIKNVVTETACDRRPCQLKSCVPLRIGTTVCLLISLFASNVVRGQVTAESPGSPSALMLEQVSTFSQVRSFSDLDSLAGDTAAREFVNRGPIPPALAAFRYDDYVKISYKHEKATWWDNDSPFCMETFHQGFVQRDRVWLFASERDKNRLIPFSTDDFNYDLPDLDLDSIAGAGHAGIKLAGRIGNESAQEFLTFLGSSYFRGRSERSLYGASARGLAVNVATDGAEEFPFFRAFWVDQPKPGDTSITIRALLDSTSVAGAYEFILKPGTDQTRVSVKASLHFRRIPEKLAIAPLTSMWIWGDGLAGPPKDDRPACHDSDGLLIRTGDLKNSDWTWRAFSRSPYPSVSTFATDKLIGYGVMQRNTSFFHFGDYNAKYNERPSVFVTPAKNWGAGRVELFELPGAHEGIDNIGAYWIPDQPPTTDKPLRLEYTVDFFRGDHGDESNVARATSLEIDRSGKSIEMSVRFAGGQIDKIDSKANVEIQVKTIRGEAIRKDLQKTKTGDWLMTLALEPEEKAPMEVQATLQLDGKTLSETFVYLCPHQEPEFVYPDIYTR</sequence>
<organism evidence="6 7">
    <name type="scientific">Rubripirellula reticaptiva</name>
    <dbReference type="NCBI Taxonomy" id="2528013"/>
    <lineage>
        <taxon>Bacteria</taxon>
        <taxon>Pseudomonadati</taxon>
        <taxon>Planctomycetota</taxon>
        <taxon>Planctomycetia</taxon>
        <taxon>Pirellulales</taxon>
        <taxon>Pirellulaceae</taxon>
        <taxon>Rubripirellula</taxon>
    </lineage>
</organism>
<dbReference type="EMBL" id="SJPX01000005">
    <property type="protein sequence ID" value="TWU47967.1"/>
    <property type="molecule type" value="Genomic_DNA"/>
</dbReference>
<dbReference type="AlphaFoldDB" id="A0A5C6EIQ4"/>
<dbReference type="GO" id="GO:0003824">
    <property type="term" value="F:catalytic activity"/>
    <property type="evidence" value="ECO:0007669"/>
    <property type="project" value="InterPro"/>
</dbReference>
<dbReference type="UniPathway" id="UPA00637"/>
<dbReference type="OrthoDB" id="335750at2"/>
<dbReference type="GO" id="GO:0051274">
    <property type="term" value="P:beta-glucan biosynthetic process"/>
    <property type="evidence" value="ECO:0007669"/>
    <property type="project" value="TreeGrafter"/>
</dbReference>
<dbReference type="SUPFAM" id="SSF81296">
    <property type="entry name" value="E set domains"/>
    <property type="match status" value="1"/>
</dbReference>
<evidence type="ECO:0000256" key="4">
    <source>
        <dbReference type="ARBA" id="ARBA00022764"/>
    </source>
</evidence>
<comment type="caution">
    <text evidence="6">The sequence shown here is derived from an EMBL/GenBank/DDBJ whole genome shotgun (WGS) entry which is preliminary data.</text>
</comment>
<comment type="subcellular location">
    <subcellularLocation>
        <location evidence="1">Periplasm</location>
    </subcellularLocation>
</comment>
<dbReference type="GO" id="GO:0030246">
    <property type="term" value="F:carbohydrate binding"/>
    <property type="evidence" value="ECO:0007669"/>
    <property type="project" value="InterPro"/>
</dbReference>
<dbReference type="InterPro" id="IPR014718">
    <property type="entry name" value="GH-type_carb-bd"/>
</dbReference>
<dbReference type="InterPro" id="IPR013783">
    <property type="entry name" value="Ig-like_fold"/>
</dbReference>
<proteinExistence type="inferred from homology"/>
<dbReference type="Proteomes" id="UP000317977">
    <property type="component" value="Unassembled WGS sequence"/>
</dbReference>
<evidence type="ECO:0000313" key="6">
    <source>
        <dbReference type="EMBL" id="TWU47967.1"/>
    </source>
</evidence>
<dbReference type="InterPro" id="IPR014756">
    <property type="entry name" value="Ig_E-set"/>
</dbReference>
<dbReference type="PANTHER" id="PTHR30504">
    <property type="entry name" value="GLUCANS BIOSYNTHESIS PROTEIN"/>
    <property type="match status" value="1"/>
</dbReference>
<comment type="similarity">
    <text evidence="3">Belongs to the OpgD/OpgG family.</text>
</comment>
<keyword evidence="7" id="KW-1185">Reference proteome</keyword>
<dbReference type="GO" id="GO:0030288">
    <property type="term" value="C:outer membrane-bounded periplasmic space"/>
    <property type="evidence" value="ECO:0007669"/>
    <property type="project" value="TreeGrafter"/>
</dbReference>
<accession>A0A5C6EIQ4</accession>
<dbReference type="InterPro" id="IPR014438">
    <property type="entry name" value="Glucan_biosyn_MdoG/MdoD"/>
</dbReference>
<dbReference type="Gene3D" id="2.60.40.10">
    <property type="entry name" value="Immunoglobulins"/>
    <property type="match status" value="1"/>
</dbReference>
<dbReference type="PIRSF" id="PIRSF006281">
    <property type="entry name" value="MdoG"/>
    <property type="match status" value="1"/>
</dbReference>
<keyword evidence="4" id="KW-0574">Periplasm</keyword>
<protein>
    <submittedName>
        <fullName evidence="6">Glucans biosynthesis protein G</fullName>
    </submittedName>
</protein>